<dbReference type="RefSeq" id="WP_184134913.1">
    <property type="nucleotide sequence ID" value="NZ_JACHFL010000010.1"/>
</dbReference>
<organism evidence="2 3">
    <name type="scientific">Deinococcus humi</name>
    <dbReference type="NCBI Taxonomy" id="662880"/>
    <lineage>
        <taxon>Bacteria</taxon>
        <taxon>Thermotogati</taxon>
        <taxon>Deinococcota</taxon>
        <taxon>Deinococci</taxon>
        <taxon>Deinococcales</taxon>
        <taxon>Deinococcaceae</taxon>
        <taxon>Deinococcus</taxon>
    </lineage>
</organism>
<dbReference type="AlphaFoldDB" id="A0A7W8NG61"/>
<gene>
    <name evidence="2" type="ORF">HNQ08_003597</name>
</gene>
<evidence type="ECO:0000313" key="3">
    <source>
        <dbReference type="Proteomes" id="UP000552709"/>
    </source>
</evidence>
<reference evidence="2 3" key="1">
    <citation type="submission" date="2020-08" db="EMBL/GenBank/DDBJ databases">
        <title>Genomic Encyclopedia of Type Strains, Phase IV (KMG-IV): sequencing the most valuable type-strain genomes for metagenomic binning, comparative biology and taxonomic classification.</title>
        <authorList>
            <person name="Goeker M."/>
        </authorList>
    </citation>
    <scope>NUCLEOTIDE SEQUENCE [LARGE SCALE GENOMIC DNA]</scope>
    <source>
        <strain evidence="2 3">DSM 27939</strain>
    </source>
</reference>
<comment type="caution">
    <text evidence="2">The sequence shown here is derived from an EMBL/GenBank/DDBJ whole genome shotgun (WGS) entry which is preliminary data.</text>
</comment>
<evidence type="ECO:0000256" key="1">
    <source>
        <dbReference type="SAM" id="MobiDB-lite"/>
    </source>
</evidence>
<name>A0A7W8NG61_9DEIO</name>
<protein>
    <submittedName>
        <fullName evidence="2">Uncharacterized protein</fullName>
    </submittedName>
</protein>
<sequence length="424" mass="46727">MTAAYFRADAASNQFTREQLRREQLNAQADALRAGHPEAAPRSAPYSAPLTTRLPVDTTEALKAVGLYRKSIRARPVLSGYTPTKTFWPVAFPYRAGQHLTKLSRSVSRDWRLILTGISTTSLAGGRLTSSQGLNLIRIIEELRKHCYLKVGEDGRPLQSREQVVQMVGGRFCFARECGMSEATFYRALQHPLAHLWLRSQKVQRIDEGTSARRNVATLFSVALYEPVIPENLEAAFFAESVQGGEIFLVPDCNSQGETTKGSSTITQKQRDCGKPDGDFGASSAGTAREELLRCLDSAALITRAGERGTLPPTLDPSINSLESCLDRLRNANPQLWEFAVQIAIHHDDPATHAVAAIGFYKALVHLGVGVVRRCIQRLEKWRLKGQKIETPGRLLMHLLNDKARAATGFNIHDLGTEPGGMLS</sequence>
<feature type="region of interest" description="Disordered" evidence="1">
    <location>
        <begin position="30"/>
        <end position="49"/>
    </location>
</feature>
<proteinExistence type="predicted"/>
<dbReference type="Proteomes" id="UP000552709">
    <property type="component" value="Unassembled WGS sequence"/>
</dbReference>
<evidence type="ECO:0000313" key="2">
    <source>
        <dbReference type="EMBL" id="MBB5364485.1"/>
    </source>
</evidence>
<keyword evidence="3" id="KW-1185">Reference proteome</keyword>
<dbReference type="EMBL" id="JACHFL010000010">
    <property type="protein sequence ID" value="MBB5364485.1"/>
    <property type="molecule type" value="Genomic_DNA"/>
</dbReference>
<accession>A0A7W8NG61</accession>